<dbReference type="AlphaFoldDB" id="A0AAW2KWS1"/>
<evidence type="ECO:0000313" key="1">
    <source>
        <dbReference type="EMBL" id="KAL0310701.1"/>
    </source>
</evidence>
<accession>A0AAW2KWS1</accession>
<reference evidence="1" key="1">
    <citation type="submission" date="2020-06" db="EMBL/GenBank/DDBJ databases">
        <authorList>
            <person name="Li T."/>
            <person name="Hu X."/>
            <person name="Zhang T."/>
            <person name="Song X."/>
            <person name="Zhang H."/>
            <person name="Dai N."/>
            <person name="Sheng W."/>
            <person name="Hou X."/>
            <person name="Wei L."/>
        </authorList>
    </citation>
    <scope>NUCLEOTIDE SEQUENCE</scope>
    <source>
        <strain evidence="1">G01</strain>
        <tissue evidence="1">Leaf</tissue>
    </source>
</reference>
<sequence>MPYNPQPKEVLPANEATKTLLAKEATTKVEGMAKPTFGVVLVPAGSSPMKTSSQNSLLS</sequence>
<proteinExistence type="predicted"/>
<name>A0AAW2KWS1_9LAMI</name>
<reference evidence="1" key="2">
    <citation type="journal article" date="2024" name="Plant">
        <title>Genomic evolution and insights into agronomic trait innovations of Sesamum species.</title>
        <authorList>
            <person name="Miao H."/>
            <person name="Wang L."/>
            <person name="Qu L."/>
            <person name="Liu H."/>
            <person name="Sun Y."/>
            <person name="Le M."/>
            <person name="Wang Q."/>
            <person name="Wei S."/>
            <person name="Zheng Y."/>
            <person name="Lin W."/>
            <person name="Duan Y."/>
            <person name="Cao H."/>
            <person name="Xiong S."/>
            <person name="Wang X."/>
            <person name="Wei L."/>
            <person name="Li C."/>
            <person name="Ma Q."/>
            <person name="Ju M."/>
            <person name="Zhao R."/>
            <person name="Li G."/>
            <person name="Mu C."/>
            <person name="Tian Q."/>
            <person name="Mei H."/>
            <person name="Zhang T."/>
            <person name="Gao T."/>
            <person name="Zhang H."/>
        </authorList>
    </citation>
    <scope>NUCLEOTIDE SEQUENCE</scope>
    <source>
        <strain evidence="1">G01</strain>
    </source>
</reference>
<comment type="caution">
    <text evidence="1">The sequence shown here is derived from an EMBL/GenBank/DDBJ whole genome shotgun (WGS) entry which is preliminary data.</text>
</comment>
<dbReference type="EMBL" id="JACGWK010000016">
    <property type="protein sequence ID" value="KAL0310701.1"/>
    <property type="molecule type" value="Genomic_DNA"/>
</dbReference>
<organism evidence="1">
    <name type="scientific">Sesamum angustifolium</name>
    <dbReference type="NCBI Taxonomy" id="2727405"/>
    <lineage>
        <taxon>Eukaryota</taxon>
        <taxon>Viridiplantae</taxon>
        <taxon>Streptophyta</taxon>
        <taxon>Embryophyta</taxon>
        <taxon>Tracheophyta</taxon>
        <taxon>Spermatophyta</taxon>
        <taxon>Magnoliopsida</taxon>
        <taxon>eudicotyledons</taxon>
        <taxon>Gunneridae</taxon>
        <taxon>Pentapetalae</taxon>
        <taxon>asterids</taxon>
        <taxon>lamiids</taxon>
        <taxon>Lamiales</taxon>
        <taxon>Pedaliaceae</taxon>
        <taxon>Sesamum</taxon>
    </lineage>
</organism>
<gene>
    <name evidence="1" type="ORF">Sangu_2364800</name>
</gene>
<protein>
    <submittedName>
        <fullName evidence="1">Uncharacterized protein</fullName>
    </submittedName>
</protein>